<organism evidence="4 5">
    <name type="scientific">Coprococcus intestinihominis</name>
    <dbReference type="NCBI Taxonomy" id="3133154"/>
    <lineage>
        <taxon>Bacteria</taxon>
        <taxon>Bacillati</taxon>
        <taxon>Bacillota</taxon>
        <taxon>Clostridia</taxon>
        <taxon>Lachnospirales</taxon>
        <taxon>Lachnospiraceae</taxon>
        <taxon>Coprococcus</taxon>
    </lineage>
</organism>
<dbReference type="RefSeq" id="WP_349084760.1">
    <property type="nucleotide sequence ID" value="NZ_JBBMEK010000070.1"/>
</dbReference>
<dbReference type="NCBIfam" id="TIGR03986">
    <property type="entry name" value="TIGR03986 family CRISPR-associated RAMP protein"/>
    <property type="match status" value="1"/>
</dbReference>
<keyword evidence="1" id="KW-0051">Antiviral defense</keyword>
<keyword evidence="5" id="KW-1185">Reference proteome</keyword>
<dbReference type="InterPro" id="IPR023825">
    <property type="entry name" value="CRISPR-assoc_RAMP_BGP1436"/>
</dbReference>
<protein>
    <submittedName>
        <fullName evidence="4">TIGR03986 family CRISPR-associated RAMP protein</fullName>
    </submittedName>
</protein>
<feature type="region of interest" description="Disordered" evidence="2">
    <location>
        <begin position="614"/>
        <end position="649"/>
    </location>
</feature>
<evidence type="ECO:0000259" key="3">
    <source>
        <dbReference type="Pfam" id="PF03787"/>
    </source>
</evidence>
<dbReference type="InterPro" id="IPR005537">
    <property type="entry name" value="RAMP_III_fam"/>
</dbReference>
<dbReference type="CDD" id="cd09726">
    <property type="entry name" value="RAMP_I_III"/>
    <property type="match status" value="1"/>
</dbReference>
<dbReference type="Proteomes" id="UP001469749">
    <property type="component" value="Unassembled WGS sequence"/>
</dbReference>
<sequence length="649" mass="73684">MKGFVNPYNFIGFPENKARAYTDEDRHTGVIEYKITTKTPLFIPNSSSDKAFKESDYVPEHKSYDFFSYTELDGNQRYEGEYYVPVIPGSEMRGVVRSVYETLTDSCLGLLNEETYPVKRSAEAFKPALLYRDPSGKIVLYEAKSYRIGSPKQPQNNRRPAPDGFEDMRNGMPVCFAEPLKDDKGHPKPISTYVIKDTVAQDSRENTGYLLKWGMGVKKSRYHVFVAGKSLGIQLTRENVERQLMDLIASYLDQPAVLRENQLAYKEYKKDLINFLRGEGTDYFPVNYSKLTLNSRTLYLSPAVFTKEVSAHSIGSLAKKFAPCKENYCPACDLFGYVGKNNEASKGSLIRFTDLYVDKGREDKSPEDYYACDKLTIQTLGEPKLGNVDFYLKKPQGANYWTYDYYIKGNGKIIIQEGMLRGRKYYWHHRNPKVPAGVEATKLNKTIRPLKSNVTFIGKLYFEGISKKQLVQLIWILNSGTEKLGLKLGGAKPLGFGSIACEVTGVKERIIAIEDGKVAYRIEETSFGHSSYEDAGFSKTVKDELYKIAGLETVPKDVEITYPKEVAQKNKPLTEGYKWFVNNHTTTTGKMARSRSDVVIREVLPSIQDEDFSLPYNCKPENQRNKNTGYSNYGGNKGGYRKSGNKKWK</sequence>
<gene>
    <name evidence="4" type="ORF">WMO25_07315</name>
</gene>
<accession>A0ABV1B778</accession>
<feature type="compositionally biased region" description="Low complexity" evidence="2">
    <location>
        <begin position="625"/>
        <end position="634"/>
    </location>
</feature>
<evidence type="ECO:0000256" key="2">
    <source>
        <dbReference type="SAM" id="MobiDB-lite"/>
    </source>
</evidence>
<name>A0ABV1B778_9FIRM</name>
<evidence type="ECO:0000256" key="1">
    <source>
        <dbReference type="ARBA" id="ARBA00023118"/>
    </source>
</evidence>
<evidence type="ECO:0000313" key="5">
    <source>
        <dbReference type="Proteomes" id="UP001469749"/>
    </source>
</evidence>
<dbReference type="EMBL" id="JBBMEK010000070">
    <property type="protein sequence ID" value="MEQ2364904.1"/>
    <property type="molecule type" value="Genomic_DNA"/>
</dbReference>
<reference evidence="4 5" key="1">
    <citation type="submission" date="2024-03" db="EMBL/GenBank/DDBJ databases">
        <title>Human intestinal bacterial collection.</title>
        <authorList>
            <person name="Pauvert C."/>
            <person name="Hitch T.C.A."/>
            <person name="Clavel T."/>
        </authorList>
    </citation>
    <scope>NUCLEOTIDE SEQUENCE [LARGE SCALE GENOMIC DNA]</scope>
    <source>
        <strain evidence="4 5">CLA-AA-H190</strain>
    </source>
</reference>
<feature type="domain" description="CRISPR type III-associated protein" evidence="3">
    <location>
        <begin position="34"/>
        <end position="144"/>
    </location>
</feature>
<evidence type="ECO:0000313" key="4">
    <source>
        <dbReference type="EMBL" id="MEQ2364904.1"/>
    </source>
</evidence>
<proteinExistence type="predicted"/>
<feature type="compositionally biased region" description="Basic residues" evidence="2">
    <location>
        <begin position="639"/>
        <end position="649"/>
    </location>
</feature>
<dbReference type="Pfam" id="PF03787">
    <property type="entry name" value="RAMPs"/>
    <property type="match status" value="1"/>
</dbReference>
<comment type="caution">
    <text evidence="4">The sequence shown here is derived from an EMBL/GenBank/DDBJ whole genome shotgun (WGS) entry which is preliminary data.</text>
</comment>